<dbReference type="EMBL" id="CAJOBJ010188244">
    <property type="protein sequence ID" value="CAF4943952.1"/>
    <property type="molecule type" value="Genomic_DNA"/>
</dbReference>
<feature type="non-terminal residue" evidence="1">
    <location>
        <position position="1"/>
    </location>
</feature>
<protein>
    <submittedName>
        <fullName evidence="1">Uncharacterized protein</fullName>
    </submittedName>
</protein>
<evidence type="ECO:0000313" key="1">
    <source>
        <dbReference type="EMBL" id="CAF4943952.1"/>
    </source>
</evidence>
<dbReference type="AlphaFoldDB" id="A0A8S3CQ56"/>
<gene>
    <name evidence="1" type="ORF">GIL414_LOCUS53967</name>
</gene>
<name>A0A8S3CQ56_9BILA</name>
<dbReference type="Proteomes" id="UP000681720">
    <property type="component" value="Unassembled WGS sequence"/>
</dbReference>
<organism evidence="1 2">
    <name type="scientific">Rotaria magnacalcarata</name>
    <dbReference type="NCBI Taxonomy" id="392030"/>
    <lineage>
        <taxon>Eukaryota</taxon>
        <taxon>Metazoa</taxon>
        <taxon>Spiralia</taxon>
        <taxon>Gnathifera</taxon>
        <taxon>Rotifera</taxon>
        <taxon>Eurotatoria</taxon>
        <taxon>Bdelloidea</taxon>
        <taxon>Philodinida</taxon>
        <taxon>Philodinidae</taxon>
        <taxon>Rotaria</taxon>
    </lineage>
</organism>
<accession>A0A8S3CQ56</accession>
<evidence type="ECO:0000313" key="2">
    <source>
        <dbReference type="Proteomes" id="UP000681720"/>
    </source>
</evidence>
<reference evidence="1" key="1">
    <citation type="submission" date="2021-02" db="EMBL/GenBank/DDBJ databases">
        <authorList>
            <person name="Nowell W R."/>
        </authorList>
    </citation>
    <scope>NUCLEOTIDE SEQUENCE</scope>
</reference>
<comment type="caution">
    <text evidence="1">The sequence shown here is derived from an EMBL/GenBank/DDBJ whole genome shotgun (WGS) entry which is preliminary data.</text>
</comment>
<sequence>ITGVSRDFFREIIKVNYEGVRNYYHTPTVLSLNNLPRQVNEYDITVPQHFILPLSNVWDYVYGSATCEIFISGDVAGPYFLLGYDEWLNTDNLIQRTTAPSDAGVFDFAMMIYNLRYMLQ</sequence>
<feature type="non-terminal residue" evidence="1">
    <location>
        <position position="120"/>
    </location>
</feature>
<proteinExistence type="predicted"/>